<evidence type="ECO:0000313" key="9">
    <source>
        <dbReference type="EMBL" id="TCP47351.1"/>
    </source>
</evidence>
<dbReference type="PANTHER" id="PTHR30561">
    <property type="entry name" value="SMR FAMILY PROTON-DEPENDENT DRUG EFFLUX TRANSPORTER SUGE"/>
    <property type="match status" value="1"/>
</dbReference>
<evidence type="ECO:0000256" key="3">
    <source>
        <dbReference type="ARBA" id="ARBA00022475"/>
    </source>
</evidence>
<evidence type="ECO:0000256" key="8">
    <source>
        <dbReference type="SAM" id="Phobius"/>
    </source>
</evidence>
<keyword evidence="10" id="KW-1185">Reference proteome</keyword>
<evidence type="ECO:0000256" key="5">
    <source>
        <dbReference type="ARBA" id="ARBA00022989"/>
    </source>
</evidence>
<comment type="caution">
    <text evidence="9">The sequence shown here is derived from an EMBL/GenBank/DDBJ whole genome shotgun (WGS) entry which is preliminary data.</text>
</comment>
<keyword evidence="6 8" id="KW-0472">Membrane</keyword>
<comment type="similarity">
    <text evidence="7">Belongs to the drug/metabolite transporter (DMT) superfamily. Small multidrug resistance (SMR) (TC 2.A.7.1) family.</text>
</comment>
<dbReference type="EMBL" id="SLXQ01000012">
    <property type="protein sequence ID" value="TCP47351.1"/>
    <property type="molecule type" value="Genomic_DNA"/>
</dbReference>
<keyword evidence="3" id="KW-1003">Cell membrane</keyword>
<dbReference type="InterPro" id="IPR037185">
    <property type="entry name" value="EmrE-like"/>
</dbReference>
<feature type="transmembrane region" description="Helical" evidence="8">
    <location>
        <begin position="84"/>
        <end position="104"/>
    </location>
</feature>
<evidence type="ECO:0000256" key="6">
    <source>
        <dbReference type="ARBA" id="ARBA00023136"/>
    </source>
</evidence>
<organism evidence="9 10">
    <name type="scientific">Tamaricihabitans halophyticus</name>
    <dbReference type="NCBI Taxonomy" id="1262583"/>
    <lineage>
        <taxon>Bacteria</taxon>
        <taxon>Bacillati</taxon>
        <taxon>Actinomycetota</taxon>
        <taxon>Actinomycetes</taxon>
        <taxon>Pseudonocardiales</taxon>
        <taxon>Pseudonocardiaceae</taxon>
        <taxon>Tamaricihabitans</taxon>
    </lineage>
</organism>
<feature type="transmembrane region" description="Helical" evidence="8">
    <location>
        <begin position="57"/>
        <end position="78"/>
    </location>
</feature>
<comment type="subcellular location">
    <subcellularLocation>
        <location evidence="1 7">Cell membrane</location>
        <topology evidence="1 7">Multi-pass membrane protein</topology>
    </subcellularLocation>
</comment>
<dbReference type="InterPro" id="IPR045324">
    <property type="entry name" value="Small_multidrug_res"/>
</dbReference>
<keyword evidence="2" id="KW-0813">Transport</keyword>
<name>A0A4R2QJX6_9PSEU</name>
<dbReference type="InterPro" id="IPR000390">
    <property type="entry name" value="Small_drug/metabolite_transptr"/>
</dbReference>
<dbReference type="AlphaFoldDB" id="A0A4R2QJX6"/>
<dbReference type="GO" id="GO:0005886">
    <property type="term" value="C:plasma membrane"/>
    <property type="evidence" value="ECO:0007669"/>
    <property type="project" value="UniProtKB-SubCell"/>
</dbReference>
<dbReference type="SUPFAM" id="SSF103481">
    <property type="entry name" value="Multidrug resistance efflux transporter EmrE"/>
    <property type="match status" value="1"/>
</dbReference>
<keyword evidence="5 8" id="KW-1133">Transmembrane helix</keyword>
<evidence type="ECO:0000256" key="7">
    <source>
        <dbReference type="RuleBase" id="RU003942"/>
    </source>
</evidence>
<dbReference type="Pfam" id="PF00893">
    <property type="entry name" value="Multi_Drug_Res"/>
    <property type="match status" value="1"/>
</dbReference>
<evidence type="ECO:0000256" key="1">
    <source>
        <dbReference type="ARBA" id="ARBA00004651"/>
    </source>
</evidence>
<evidence type="ECO:0000256" key="2">
    <source>
        <dbReference type="ARBA" id="ARBA00022448"/>
    </source>
</evidence>
<dbReference type="PANTHER" id="PTHR30561:SF1">
    <property type="entry name" value="MULTIDRUG TRANSPORTER EMRE"/>
    <property type="match status" value="1"/>
</dbReference>
<dbReference type="Proteomes" id="UP000294911">
    <property type="component" value="Unassembled WGS sequence"/>
</dbReference>
<accession>A0A4R2QJX6</accession>
<dbReference type="GO" id="GO:0022857">
    <property type="term" value="F:transmembrane transporter activity"/>
    <property type="evidence" value="ECO:0007669"/>
    <property type="project" value="InterPro"/>
</dbReference>
<evidence type="ECO:0000313" key="10">
    <source>
        <dbReference type="Proteomes" id="UP000294911"/>
    </source>
</evidence>
<keyword evidence="4 7" id="KW-0812">Transmembrane</keyword>
<protein>
    <submittedName>
        <fullName evidence="9">Small multidrug resistance pump</fullName>
    </submittedName>
</protein>
<dbReference type="RefSeq" id="WP_165913064.1">
    <property type="nucleotide sequence ID" value="NZ_SLXQ01000012.1"/>
</dbReference>
<reference evidence="9 10" key="1">
    <citation type="submission" date="2019-03" db="EMBL/GenBank/DDBJ databases">
        <title>Genomic Encyclopedia of Type Strains, Phase IV (KMG-IV): sequencing the most valuable type-strain genomes for metagenomic binning, comparative biology and taxonomic classification.</title>
        <authorList>
            <person name="Goeker M."/>
        </authorList>
    </citation>
    <scope>NUCLEOTIDE SEQUENCE [LARGE SCALE GENOMIC DNA]</scope>
    <source>
        <strain evidence="9 10">DSM 45765</strain>
    </source>
</reference>
<dbReference type="Gene3D" id="1.10.3730.20">
    <property type="match status" value="1"/>
</dbReference>
<proteinExistence type="inferred from homology"/>
<feature type="transmembrane region" description="Helical" evidence="8">
    <location>
        <begin position="29"/>
        <end position="50"/>
    </location>
</feature>
<gene>
    <name evidence="9" type="ORF">EV191_112147</name>
</gene>
<evidence type="ECO:0000256" key="4">
    <source>
        <dbReference type="ARBA" id="ARBA00022692"/>
    </source>
</evidence>
<sequence>MSVLLLAAAVGCGVSGTLLVKLSAGFRRWWPSVGSLIAYAGATVLLARLVEMLPVGVVYAVWTGIAAIVLLVVDRLFFGERLGWRHGVGVGLVVAGITLINFGGGL</sequence>